<dbReference type="Proteomes" id="UP000596742">
    <property type="component" value="Unassembled WGS sequence"/>
</dbReference>
<evidence type="ECO:0000256" key="1">
    <source>
        <dbReference type="SAM" id="MobiDB-lite"/>
    </source>
</evidence>
<evidence type="ECO:0000313" key="2">
    <source>
        <dbReference type="EMBL" id="VDI17463.1"/>
    </source>
</evidence>
<feature type="region of interest" description="Disordered" evidence="1">
    <location>
        <begin position="494"/>
        <end position="522"/>
    </location>
</feature>
<organism evidence="2 3">
    <name type="scientific">Mytilus galloprovincialis</name>
    <name type="common">Mediterranean mussel</name>
    <dbReference type="NCBI Taxonomy" id="29158"/>
    <lineage>
        <taxon>Eukaryota</taxon>
        <taxon>Metazoa</taxon>
        <taxon>Spiralia</taxon>
        <taxon>Lophotrochozoa</taxon>
        <taxon>Mollusca</taxon>
        <taxon>Bivalvia</taxon>
        <taxon>Autobranchia</taxon>
        <taxon>Pteriomorphia</taxon>
        <taxon>Mytilida</taxon>
        <taxon>Mytiloidea</taxon>
        <taxon>Mytilidae</taxon>
        <taxon>Mytilinae</taxon>
        <taxon>Mytilus</taxon>
    </lineage>
</organism>
<name>A0A8B6DD26_MYTGA</name>
<dbReference type="AlphaFoldDB" id="A0A8B6DD26"/>
<reference evidence="2" key="1">
    <citation type="submission" date="2018-11" db="EMBL/GenBank/DDBJ databases">
        <authorList>
            <person name="Alioto T."/>
            <person name="Alioto T."/>
        </authorList>
    </citation>
    <scope>NUCLEOTIDE SEQUENCE</scope>
</reference>
<evidence type="ECO:0000313" key="3">
    <source>
        <dbReference type="Proteomes" id="UP000596742"/>
    </source>
</evidence>
<keyword evidence="3" id="KW-1185">Reference proteome</keyword>
<feature type="compositionally biased region" description="Acidic residues" evidence="1">
    <location>
        <begin position="505"/>
        <end position="515"/>
    </location>
</feature>
<protein>
    <submittedName>
        <fullName evidence="2">Uncharacterized protein</fullName>
    </submittedName>
</protein>
<sequence>MNEAFLQLEAMNGFGNLHMDICVCYRSIKSESAKVIIKDIIKSLPTGLHARNIPAFCYILHRIINESIFIWPRDFIDENIAKCIVDQMCLLKPDEGFSKHMKGIGGVLENILVIAHGTNACVISFVGKTLSFLNEDYHIALVQGAIGKKDSYMPFYVHTDQLQADVILLKILRESKMTLLDKILRHLPHFCYFDEYLTIMKILLQNSEGKKEVVEKLTDTCRQKCSQCIVQETKKGTLDGLLDFWKAIQNLQPTTYETLLPLVEKGILECIGNDTKLTSFDKRPEFMHAVLEGPLFRSFENQFELLKRLADAKRNLRTCVVDLLAEERFRALPDDQYAKIVKLFLHNSLQIDKKKFTSEERIVKAYEYLRVLLKLCPLQCFENLRTEIDEMVFKSVEQYNTKELMRAVEHIETNEDQQKLFQNHMKKILGKHSKKSTRDIIQDICGTEHIRIRSRSDKPGSGFGQKANDGICVGSQETDEFIDEENVEYMFETDGDVMTGGQTENETDSQIENETDSDRKRD</sequence>
<dbReference type="EMBL" id="UYJE01003214">
    <property type="protein sequence ID" value="VDI17463.1"/>
    <property type="molecule type" value="Genomic_DNA"/>
</dbReference>
<proteinExistence type="predicted"/>
<dbReference type="OrthoDB" id="10470292at2759"/>
<gene>
    <name evidence="2" type="ORF">MGAL_10B030694</name>
</gene>
<accession>A0A8B6DD26</accession>
<comment type="caution">
    <text evidence="2">The sequence shown here is derived from an EMBL/GenBank/DDBJ whole genome shotgun (WGS) entry which is preliminary data.</text>
</comment>